<dbReference type="InterPro" id="IPR028275">
    <property type="entry name" value="CLU_N"/>
</dbReference>
<dbReference type="GO" id="GO:0005737">
    <property type="term" value="C:cytoplasm"/>
    <property type="evidence" value="ECO:0007669"/>
    <property type="project" value="TreeGrafter"/>
</dbReference>
<dbReference type="GO" id="GO:0048312">
    <property type="term" value="P:intracellular distribution of mitochondria"/>
    <property type="evidence" value="ECO:0007669"/>
    <property type="project" value="TreeGrafter"/>
</dbReference>
<dbReference type="SUPFAM" id="SSF103107">
    <property type="entry name" value="Hypothetical protein c14orf129, hspc210"/>
    <property type="match status" value="1"/>
</dbReference>
<evidence type="ECO:0000313" key="5">
    <source>
        <dbReference type="Proteomes" id="UP000269721"/>
    </source>
</evidence>
<dbReference type="InterPro" id="IPR025697">
    <property type="entry name" value="CLU_dom"/>
</dbReference>
<dbReference type="EMBL" id="KZ996857">
    <property type="protein sequence ID" value="RKO88221.1"/>
    <property type="molecule type" value="Genomic_DNA"/>
</dbReference>
<feature type="compositionally biased region" description="Low complexity" evidence="2">
    <location>
        <begin position="686"/>
        <end position="709"/>
    </location>
</feature>
<dbReference type="Pfam" id="PF13236">
    <property type="entry name" value="CLU"/>
    <property type="match status" value="1"/>
</dbReference>
<dbReference type="InterPro" id="IPR027523">
    <property type="entry name" value="CLU_prot"/>
</dbReference>
<gene>
    <name evidence="4" type="ORF">BDK51DRAFT_37772</name>
</gene>
<dbReference type="PROSITE" id="PS51823">
    <property type="entry name" value="CLU"/>
    <property type="match status" value="1"/>
</dbReference>
<dbReference type="OrthoDB" id="1414216at2759"/>
<evidence type="ECO:0000256" key="1">
    <source>
        <dbReference type="ARBA" id="ARBA00022490"/>
    </source>
</evidence>
<feature type="region of interest" description="Disordered" evidence="2">
    <location>
        <begin position="678"/>
        <end position="712"/>
    </location>
</feature>
<dbReference type="AlphaFoldDB" id="A0A4P9W6Z1"/>
<sequence>MIADPTPDSLDRDDPQHLALTVTDDDAIRAVNDVVEGLQTFPLKITLPDGGSINIMASVSTLVTVASAGRMGSDGWGRWVTVMIKLNSSINLPPVSPNTSLQEIRQVVYDSPAAQFCTCFTFEFEGKRLNDQIELSQIEGFTPESVVNVKEDAYNEREVRIHIARMREVITNFQVPTASYGVDQAISFLPTITQDPAQLMAGIDSTFEADGAKLKTHDANGRRIFDGPKKESKSAATATSDSFEDYVVEERASTPLSSFVPEEFSSEARETCFRQFGLSVWNPPPFQRRLAGDLMYLTVTTLEKDTYHITCSVSGFFANQSNGRDFDPTPRPKSCLHHSLPGMLALLSPLFATHFARLQDYIHKRHPYEYIATNTPALPWLVRPRTHTADPGRTLDIQLGALDAVDSFGGRDWNDDLQAARELPRSTPQERVLRDATVAKAHADFVDAAVRGVQSVIAGAVAALNPEDPAPSQMYLHNNIFFSQGYDQREQFERFGGRDAAHVAISKDVDGVRALAALDIEGLHLLGTAVIDFLGHRIAAQSIIPGILKSASDSAVKYGSVEHGQEVKFDSDFHELAGKVAAKLKIAEHKVVDDQGKVSTLHMSVETKGILGTDGRRYLLDLYRITPIDIAFREEVEKDLENPYPHQMVLFRPELVEGFSEIRLLDFVDQKRRERQAAAAEKKSAGAESGATEVVPSESAEVAEESTPVEVDDEELLLPPPNMLFNPDLLTPVGNGATEDEIAQEVQNVRELSAYLHDNVIPRMVSFF</sequence>
<keyword evidence="5" id="KW-1185">Reference proteome</keyword>
<dbReference type="PANTHER" id="PTHR12601">
    <property type="entry name" value="EUKARYOTIC TRANSLATION INITIATION FACTOR 3 SUBUNIT EIF-3"/>
    <property type="match status" value="1"/>
</dbReference>
<dbReference type="Gene3D" id="3.30.2280.10">
    <property type="entry name" value="Hypothetical protein (hspc210)"/>
    <property type="match status" value="1"/>
</dbReference>
<evidence type="ECO:0000313" key="4">
    <source>
        <dbReference type="EMBL" id="RKO88221.1"/>
    </source>
</evidence>
<dbReference type="PANTHER" id="PTHR12601:SF6">
    <property type="entry name" value="CLUSTERED MITOCHONDRIA PROTEIN HOMOLOG"/>
    <property type="match status" value="1"/>
</dbReference>
<evidence type="ECO:0000256" key="2">
    <source>
        <dbReference type="SAM" id="MobiDB-lite"/>
    </source>
</evidence>
<feature type="domain" description="Clu" evidence="3">
    <location>
        <begin position="385"/>
        <end position="633"/>
    </location>
</feature>
<protein>
    <submittedName>
        <fullName evidence="4">Clustered mitochondria-domain-containing protein</fullName>
    </submittedName>
</protein>
<accession>A0A4P9W6Z1</accession>
<keyword evidence="1" id="KW-0963">Cytoplasm</keyword>
<proteinExistence type="predicted"/>
<dbReference type="GO" id="GO:0003729">
    <property type="term" value="F:mRNA binding"/>
    <property type="evidence" value="ECO:0007669"/>
    <property type="project" value="TreeGrafter"/>
</dbReference>
<dbReference type="Proteomes" id="UP000269721">
    <property type="component" value="Unassembled WGS sequence"/>
</dbReference>
<dbReference type="FunFam" id="3.30.2280.10:FF:000002">
    <property type="entry name" value="Clustered mitochondria protein homolog"/>
    <property type="match status" value="1"/>
</dbReference>
<organism evidence="4 5">
    <name type="scientific">Blyttiomyces helicus</name>
    <dbReference type="NCBI Taxonomy" id="388810"/>
    <lineage>
        <taxon>Eukaryota</taxon>
        <taxon>Fungi</taxon>
        <taxon>Fungi incertae sedis</taxon>
        <taxon>Chytridiomycota</taxon>
        <taxon>Chytridiomycota incertae sedis</taxon>
        <taxon>Chytridiomycetes</taxon>
        <taxon>Chytridiomycetes incertae sedis</taxon>
        <taxon>Blyttiomyces</taxon>
    </lineage>
</organism>
<dbReference type="InterPro" id="IPR023231">
    <property type="entry name" value="GSKIP_dom_sf"/>
</dbReference>
<name>A0A4P9W6Z1_9FUNG</name>
<reference evidence="5" key="1">
    <citation type="journal article" date="2018" name="Nat. Microbiol.">
        <title>Leveraging single-cell genomics to expand the fungal tree of life.</title>
        <authorList>
            <person name="Ahrendt S.R."/>
            <person name="Quandt C.A."/>
            <person name="Ciobanu D."/>
            <person name="Clum A."/>
            <person name="Salamov A."/>
            <person name="Andreopoulos B."/>
            <person name="Cheng J.F."/>
            <person name="Woyke T."/>
            <person name="Pelin A."/>
            <person name="Henrissat B."/>
            <person name="Reynolds N.K."/>
            <person name="Benny G.L."/>
            <person name="Smith M.E."/>
            <person name="James T.Y."/>
            <person name="Grigoriev I.V."/>
        </authorList>
    </citation>
    <scope>NUCLEOTIDE SEQUENCE [LARGE SCALE GENOMIC DNA]</scope>
</reference>
<evidence type="ECO:0000259" key="3">
    <source>
        <dbReference type="PROSITE" id="PS51823"/>
    </source>
</evidence>
<dbReference type="Pfam" id="PF15044">
    <property type="entry name" value="CLU_N"/>
    <property type="match status" value="1"/>
</dbReference>